<evidence type="ECO:0000313" key="3">
    <source>
        <dbReference type="Proteomes" id="UP000789396"/>
    </source>
</evidence>
<keyword evidence="3" id="KW-1185">Reference proteome</keyword>
<accession>A0A9N9DWL2</accession>
<evidence type="ECO:0000313" key="2">
    <source>
        <dbReference type="EMBL" id="CAG8651848.1"/>
    </source>
</evidence>
<reference evidence="2" key="1">
    <citation type="submission" date="2021-06" db="EMBL/GenBank/DDBJ databases">
        <authorList>
            <person name="Kallberg Y."/>
            <person name="Tangrot J."/>
            <person name="Rosling A."/>
        </authorList>
    </citation>
    <scope>NUCLEOTIDE SEQUENCE</scope>
    <source>
        <strain evidence="2">IN212</strain>
    </source>
</reference>
<feature type="non-terminal residue" evidence="2">
    <location>
        <position position="163"/>
    </location>
</feature>
<dbReference type="AlphaFoldDB" id="A0A9N9DWL2"/>
<evidence type="ECO:0000256" key="1">
    <source>
        <dbReference type="SAM" id="Coils"/>
    </source>
</evidence>
<feature type="coiled-coil region" evidence="1">
    <location>
        <begin position="88"/>
        <end position="122"/>
    </location>
</feature>
<dbReference type="OrthoDB" id="18959at2759"/>
<sequence>GEVYLLVEVVLRDMDFSVLLNELRIGQMNPQQRQQRIREIAGTKHINKNDIYKIQPDVWLVRSITNDEIEYSVHAKRILDEQKINTEIQECTSEINDLRFECENLEKENDKLSKERELYESQAVKAVSKMNNRSLQETYRSSIILYCKLLDIELPDPKDQFMD</sequence>
<protein>
    <submittedName>
        <fullName evidence="2">4822_t:CDS:1</fullName>
    </submittedName>
</protein>
<dbReference type="EMBL" id="CAJVPZ010013774">
    <property type="protein sequence ID" value="CAG8651848.1"/>
    <property type="molecule type" value="Genomic_DNA"/>
</dbReference>
<organism evidence="2 3">
    <name type="scientific">Racocetra fulgida</name>
    <dbReference type="NCBI Taxonomy" id="60492"/>
    <lineage>
        <taxon>Eukaryota</taxon>
        <taxon>Fungi</taxon>
        <taxon>Fungi incertae sedis</taxon>
        <taxon>Mucoromycota</taxon>
        <taxon>Glomeromycotina</taxon>
        <taxon>Glomeromycetes</taxon>
        <taxon>Diversisporales</taxon>
        <taxon>Gigasporaceae</taxon>
        <taxon>Racocetra</taxon>
    </lineage>
</organism>
<name>A0A9N9DWL2_9GLOM</name>
<gene>
    <name evidence="2" type="ORF">RFULGI_LOCUS8489</name>
</gene>
<dbReference type="Proteomes" id="UP000789396">
    <property type="component" value="Unassembled WGS sequence"/>
</dbReference>
<keyword evidence="1" id="KW-0175">Coiled coil</keyword>
<comment type="caution">
    <text evidence="2">The sequence shown here is derived from an EMBL/GenBank/DDBJ whole genome shotgun (WGS) entry which is preliminary data.</text>
</comment>
<proteinExistence type="predicted"/>